<evidence type="ECO:0000256" key="5">
    <source>
        <dbReference type="ARBA" id="ARBA00023136"/>
    </source>
</evidence>
<dbReference type="AlphaFoldDB" id="A0A848G2L6"/>
<dbReference type="NCBIfam" id="TIGR01145">
    <property type="entry name" value="ATP_synt_delta"/>
    <property type="match status" value="1"/>
</dbReference>
<reference evidence="9 10" key="1">
    <citation type="submission" date="2020-04" db="EMBL/GenBank/DDBJ databases">
        <title>Zoogloea sp. G-4-1-14 isolated from soil.</title>
        <authorList>
            <person name="Dahal R.H."/>
        </authorList>
    </citation>
    <scope>NUCLEOTIDE SEQUENCE [LARGE SCALE GENOMIC DNA]</scope>
    <source>
        <strain evidence="9 10">G-4-1-14</strain>
    </source>
</reference>
<dbReference type="Gene3D" id="1.10.520.20">
    <property type="entry name" value="N-terminal domain of the delta subunit of the F1F0-ATP synthase"/>
    <property type="match status" value="1"/>
</dbReference>
<sequence>MAENVTIARPYAEAAFQLASAGNALGPWSEALDRLAAVATDSQMRDCITDPKLAPQQLAGLFLDVAGTGLSAEQQNYVRVLVENERLQVLPEIRDLFVALKNEHEGVKEANIASAFPMDDSTLKTLVGDLEARFKAKLNVTVSVDPELIGGVKIAVGDEVIDASVRGKLANMAAALKN</sequence>
<gene>
    <name evidence="8" type="primary">atpH</name>
    <name evidence="9" type="ORF">HHL15_05800</name>
</gene>
<dbReference type="HAMAP" id="MF_01416">
    <property type="entry name" value="ATP_synth_delta_bact"/>
    <property type="match status" value="1"/>
</dbReference>
<keyword evidence="10" id="KW-1185">Reference proteome</keyword>
<evidence type="ECO:0000256" key="1">
    <source>
        <dbReference type="ARBA" id="ARBA00004370"/>
    </source>
</evidence>
<evidence type="ECO:0000256" key="3">
    <source>
        <dbReference type="ARBA" id="ARBA00022781"/>
    </source>
</evidence>
<comment type="function">
    <text evidence="8">This protein is part of the stalk that links CF(0) to CF(1). It either transmits conformational changes from CF(0) to CF(1) or is implicated in proton conduction.</text>
</comment>
<evidence type="ECO:0000256" key="4">
    <source>
        <dbReference type="ARBA" id="ARBA00023065"/>
    </source>
</evidence>
<dbReference type="PRINTS" id="PR00125">
    <property type="entry name" value="ATPASEDELTA"/>
</dbReference>
<protein>
    <recommendedName>
        <fullName evidence="8">ATP synthase subunit delta</fullName>
    </recommendedName>
    <alternativeName>
        <fullName evidence="8">ATP synthase F(1) sector subunit delta</fullName>
    </alternativeName>
    <alternativeName>
        <fullName evidence="8">F-type ATPase subunit delta</fullName>
        <shortName evidence="8">F-ATPase subunit delta</shortName>
    </alternativeName>
</protein>
<dbReference type="EMBL" id="JABBGA010000003">
    <property type="protein sequence ID" value="NML25245.1"/>
    <property type="molecule type" value="Genomic_DNA"/>
</dbReference>
<evidence type="ECO:0000313" key="9">
    <source>
        <dbReference type="EMBL" id="NML25245.1"/>
    </source>
</evidence>
<keyword evidence="4 8" id="KW-0406">Ion transport</keyword>
<organism evidence="9 10">
    <name type="scientific">Zoogloea dura</name>
    <dbReference type="NCBI Taxonomy" id="2728840"/>
    <lineage>
        <taxon>Bacteria</taxon>
        <taxon>Pseudomonadati</taxon>
        <taxon>Pseudomonadota</taxon>
        <taxon>Betaproteobacteria</taxon>
        <taxon>Rhodocyclales</taxon>
        <taxon>Zoogloeaceae</taxon>
        <taxon>Zoogloea</taxon>
    </lineage>
</organism>
<dbReference type="GO" id="GO:0005886">
    <property type="term" value="C:plasma membrane"/>
    <property type="evidence" value="ECO:0007669"/>
    <property type="project" value="UniProtKB-SubCell"/>
</dbReference>
<dbReference type="SUPFAM" id="SSF47928">
    <property type="entry name" value="N-terminal domain of the delta subunit of the F1F0-ATP synthase"/>
    <property type="match status" value="1"/>
</dbReference>
<dbReference type="RefSeq" id="WP_169144882.1">
    <property type="nucleotide sequence ID" value="NZ_JABBGA010000003.1"/>
</dbReference>
<keyword evidence="3 8" id="KW-0375">Hydrogen ion transport</keyword>
<keyword evidence="6 8" id="KW-0139">CF(1)</keyword>
<keyword evidence="5 8" id="KW-0472">Membrane</keyword>
<dbReference type="GO" id="GO:0046933">
    <property type="term" value="F:proton-transporting ATP synthase activity, rotational mechanism"/>
    <property type="evidence" value="ECO:0007669"/>
    <property type="project" value="UniProtKB-UniRule"/>
</dbReference>
<dbReference type="Proteomes" id="UP000580043">
    <property type="component" value="Unassembled WGS sequence"/>
</dbReference>
<dbReference type="InterPro" id="IPR000711">
    <property type="entry name" value="ATPase_OSCP/dsu"/>
</dbReference>
<keyword evidence="7 8" id="KW-0066">ATP synthesis</keyword>
<evidence type="ECO:0000256" key="8">
    <source>
        <dbReference type="HAMAP-Rule" id="MF_01416"/>
    </source>
</evidence>
<name>A0A848G2L6_9RHOO</name>
<evidence type="ECO:0000256" key="7">
    <source>
        <dbReference type="ARBA" id="ARBA00023310"/>
    </source>
</evidence>
<dbReference type="Pfam" id="PF00213">
    <property type="entry name" value="OSCP"/>
    <property type="match status" value="1"/>
</dbReference>
<comment type="function">
    <text evidence="8">F(1)F(0) ATP synthase produces ATP from ADP in the presence of a proton or sodium gradient. F-type ATPases consist of two structural domains, F(1) containing the extramembraneous catalytic core and F(0) containing the membrane proton channel, linked together by a central stalk and a peripheral stalk. During catalysis, ATP synthesis in the catalytic domain of F(1) is coupled via a rotary mechanism of the central stalk subunits to proton translocation.</text>
</comment>
<dbReference type="PANTHER" id="PTHR11910">
    <property type="entry name" value="ATP SYNTHASE DELTA CHAIN"/>
    <property type="match status" value="1"/>
</dbReference>
<dbReference type="NCBIfam" id="NF004402">
    <property type="entry name" value="PRK05758.2-2"/>
    <property type="match status" value="1"/>
</dbReference>
<keyword evidence="2 8" id="KW-0813">Transport</keyword>
<dbReference type="InterPro" id="IPR026015">
    <property type="entry name" value="ATP_synth_OSCP/delta_N_sf"/>
</dbReference>
<evidence type="ECO:0000256" key="6">
    <source>
        <dbReference type="ARBA" id="ARBA00023196"/>
    </source>
</evidence>
<proteinExistence type="inferred from homology"/>
<keyword evidence="8" id="KW-1003">Cell membrane</keyword>
<comment type="similarity">
    <text evidence="8">Belongs to the ATPase delta chain family.</text>
</comment>
<accession>A0A848G2L6</accession>
<evidence type="ECO:0000313" key="10">
    <source>
        <dbReference type="Proteomes" id="UP000580043"/>
    </source>
</evidence>
<comment type="subcellular location">
    <subcellularLocation>
        <location evidence="8">Cell membrane</location>
        <topology evidence="8">Peripheral membrane protein</topology>
    </subcellularLocation>
    <subcellularLocation>
        <location evidence="1">Membrane</location>
    </subcellularLocation>
</comment>
<evidence type="ECO:0000256" key="2">
    <source>
        <dbReference type="ARBA" id="ARBA00022448"/>
    </source>
</evidence>
<dbReference type="GO" id="GO:0045259">
    <property type="term" value="C:proton-transporting ATP synthase complex"/>
    <property type="evidence" value="ECO:0007669"/>
    <property type="project" value="UniProtKB-KW"/>
</dbReference>
<comment type="caution">
    <text evidence="9">The sequence shown here is derived from an EMBL/GenBank/DDBJ whole genome shotgun (WGS) entry which is preliminary data.</text>
</comment>